<evidence type="ECO:0000256" key="2">
    <source>
        <dbReference type="ARBA" id="ARBA00022475"/>
    </source>
</evidence>
<organism evidence="7 8">
    <name type="scientific">Modestobacter italicus (strain DSM 44449 / CECT 9708 / BC 501)</name>
    <dbReference type="NCBI Taxonomy" id="2732864"/>
    <lineage>
        <taxon>Bacteria</taxon>
        <taxon>Bacillati</taxon>
        <taxon>Actinomycetota</taxon>
        <taxon>Actinomycetes</taxon>
        <taxon>Geodermatophilales</taxon>
        <taxon>Geodermatophilaceae</taxon>
        <taxon>Modestobacter</taxon>
    </lineage>
</organism>
<comment type="subcellular location">
    <subcellularLocation>
        <location evidence="1">Cell membrane</location>
        <topology evidence="1">Multi-pass membrane protein</topology>
    </subcellularLocation>
</comment>
<dbReference type="Pfam" id="PF09678">
    <property type="entry name" value="Caa3_CtaG"/>
    <property type="match status" value="1"/>
</dbReference>
<dbReference type="InterPro" id="IPR019108">
    <property type="entry name" value="Caa3_assmbl_CtaG-rel"/>
</dbReference>
<evidence type="ECO:0000256" key="3">
    <source>
        <dbReference type="ARBA" id="ARBA00022692"/>
    </source>
</evidence>
<dbReference type="KEGG" id="mmar:MODMU_1151"/>
<name>I4ET88_MODI5</name>
<dbReference type="HOGENOM" id="CLU_054944_2_0_11"/>
<dbReference type="AlphaFoldDB" id="I4ET88"/>
<evidence type="ECO:0000313" key="8">
    <source>
        <dbReference type="Proteomes" id="UP000006461"/>
    </source>
</evidence>
<evidence type="ECO:0000256" key="1">
    <source>
        <dbReference type="ARBA" id="ARBA00004651"/>
    </source>
</evidence>
<accession>I4ET88</accession>
<feature type="transmembrane region" description="Helical" evidence="6">
    <location>
        <begin position="135"/>
        <end position="159"/>
    </location>
</feature>
<protein>
    <submittedName>
        <fullName evidence="7">Cytochrome c oxidase caa3-type, assembly factor CtaG-related protein</fullName>
    </submittedName>
</protein>
<dbReference type="OrthoDB" id="5024156at2"/>
<feature type="transmembrane region" description="Helical" evidence="6">
    <location>
        <begin position="62"/>
        <end position="84"/>
    </location>
</feature>
<keyword evidence="3 6" id="KW-0812">Transmembrane</keyword>
<dbReference type="OMA" id="HVFLAGY"/>
<dbReference type="STRING" id="477641.MODMU_1151"/>
<evidence type="ECO:0000256" key="6">
    <source>
        <dbReference type="SAM" id="Phobius"/>
    </source>
</evidence>
<evidence type="ECO:0000256" key="4">
    <source>
        <dbReference type="ARBA" id="ARBA00022989"/>
    </source>
</evidence>
<keyword evidence="2" id="KW-1003">Cell membrane</keyword>
<keyword evidence="8" id="KW-1185">Reference proteome</keyword>
<dbReference type="EMBL" id="FO203431">
    <property type="protein sequence ID" value="CCH86601.1"/>
    <property type="molecule type" value="Genomic_DNA"/>
</dbReference>
<dbReference type="Proteomes" id="UP000006461">
    <property type="component" value="Chromosome"/>
</dbReference>
<proteinExistence type="predicted"/>
<gene>
    <name evidence="7" type="ordered locus">MODMU_1151</name>
</gene>
<dbReference type="GO" id="GO:0005886">
    <property type="term" value="C:plasma membrane"/>
    <property type="evidence" value="ECO:0007669"/>
    <property type="project" value="UniProtKB-SubCell"/>
</dbReference>
<evidence type="ECO:0000256" key="5">
    <source>
        <dbReference type="ARBA" id="ARBA00023136"/>
    </source>
</evidence>
<feature type="transmembrane region" description="Helical" evidence="6">
    <location>
        <begin position="104"/>
        <end position="123"/>
    </location>
</feature>
<keyword evidence="4 6" id="KW-1133">Transmembrane helix</keyword>
<sequence length="240" mass="24972">MTWLLAAAAAALYVAAVARDRRSWPVGRTASWLLGCGCVVAALTGPPAAAHTDLHAHMAGHLLLGMVAPLALALARPVTLLLRVLPVGAARRVSRLLRSAPARLLTDPFVATGLNVAGTWVLYRSGLLMAAMHSPVLHLLVSAHVLLTGWLATTAVLAVEPIAHRRGVVARAVALAAGMAAHDVLAKSLYAAPPAGFTEAEAGAQLMYNGGTVVHLAVAALLWRQWYVSREAVRAATVPA</sequence>
<reference evidence="7 8" key="1">
    <citation type="journal article" date="2012" name="J. Bacteriol.">
        <title>Genome Sequence of Radiation-Resistant Modestobacter marinus Strain BC501, a Representative Actinobacterium That Thrives on Calcareous Stone Surfaces.</title>
        <authorList>
            <person name="Normand P."/>
            <person name="Gury J."/>
            <person name="Pujic P."/>
            <person name="Chouaia B."/>
            <person name="Crotti E."/>
            <person name="Brusetti L."/>
            <person name="Daffonchio D."/>
            <person name="Vacherie B."/>
            <person name="Barbe V."/>
            <person name="Medigue C."/>
            <person name="Calteau A."/>
            <person name="Ghodhbane-Gtari F."/>
            <person name="Essoussi I."/>
            <person name="Nouioui I."/>
            <person name="Abbassi-Ghozzi I."/>
            <person name="Gtari M."/>
        </authorList>
    </citation>
    <scope>NUCLEOTIDE SEQUENCE [LARGE SCALE GENOMIC DNA]</scope>
    <source>
        <strain evidence="8">BC 501</strain>
    </source>
</reference>
<dbReference type="PATRIC" id="fig|477641.3.peg.1084"/>
<evidence type="ECO:0000313" key="7">
    <source>
        <dbReference type="EMBL" id="CCH86601.1"/>
    </source>
</evidence>
<dbReference type="eggNOG" id="COG3336">
    <property type="taxonomic scope" value="Bacteria"/>
</dbReference>
<keyword evidence="5 6" id="KW-0472">Membrane</keyword>